<dbReference type="Pfam" id="PF06245">
    <property type="entry name" value="DUF1015"/>
    <property type="match status" value="1"/>
</dbReference>
<dbReference type="PIRSF" id="PIRSF033563">
    <property type="entry name" value="UCP033563"/>
    <property type="match status" value="1"/>
</dbReference>
<dbReference type="PANTHER" id="PTHR36454:SF1">
    <property type="entry name" value="DUF1015 DOMAIN-CONTAINING PROTEIN"/>
    <property type="match status" value="1"/>
</dbReference>
<evidence type="ECO:0000313" key="2">
    <source>
        <dbReference type="Proteomes" id="UP000215215"/>
    </source>
</evidence>
<dbReference type="InterPro" id="IPR008323">
    <property type="entry name" value="UCP033563"/>
</dbReference>
<dbReference type="AlphaFoldDB" id="A0A235BZ95"/>
<accession>A0A235BZ95</accession>
<protein>
    <recommendedName>
        <fullName evidence="3">DUF1015 domain-containing protein</fullName>
    </recommendedName>
</protein>
<gene>
    <name evidence="1" type="ORF">CH333_00890</name>
</gene>
<evidence type="ECO:0000313" key="1">
    <source>
        <dbReference type="EMBL" id="OYD17479.1"/>
    </source>
</evidence>
<proteinExistence type="predicted"/>
<organism evidence="1 2">
    <name type="scientific">candidate division WOR-3 bacterium JGI_Cruoil_03_44_89</name>
    <dbReference type="NCBI Taxonomy" id="1973748"/>
    <lineage>
        <taxon>Bacteria</taxon>
        <taxon>Bacteria division WOR-3</taxon>
    </lineage>
</organism>
<dbReference type="EMBL" id="NOZQ01000015">
    <property type="protein sequence ID" value="OYD17479.1"/>
    <property type="molecule type" value="Genomic_DNA"/>
</dbReference>
<sequence length="410" mass="46962">MAVLKPFIGARYNAEKVNIGDVVTQPYDKIKPQMLETYYKRSDYNIARVILPRDGPGKYERAGAYLEAWLRDGILVRDKEPCIYPYHQEFTAPTGERKTRKGFCAVLKLEDFSTGVVLPHERTLSKPKEDRLNLLRATKTHLGQIFMLYPDEKNFITELLAPLTSLPPVIEVEESYEKGVIHRMWKVADGEIINEISEFMADKSLLIADGHHRYETALNYSKENPDAGYVMITFVSTSDEGLVILPTHRALYNIKVEKDKFLGELNNYFLVERRDSLESLDVKRHTFGLYMDGEFYRLELADGGVVDKFVEAGRSEEYKNLDVTVLHSCIIEGILGLSRESIARKENIEYLRHAEEGIKGVDSGRFSMLFLLPPTGIDEVRQIAQKRDAMPQKSTDFYPKLITGFVMCRI</sequence>
<reference evidence="1 2" key="1">
    <citation type="submission" date="2017-07" db="EMBL/GenBank/DDBJ databases">
        <title>Recovery of genomes from metagenomes via a dereplication, aggregation, and scoring strategy.</title>
        <authorList>
            <person name="Sieber C.M."/>
            <person name="Probst A.J."/>
            <person name="Sharrar A."/>
            <person name="Thomas B.C."/>
            <person name="Hess M."/>
            <person name="Tringe S.G."/>
            <person name="Banfield J.F."/>
        </authorList>
    </citation>
    <scope>NUCLEOTIDE SEQUENCE [LARGE SCALE GENOMIC DNA]</scope>
    <source>
        <strain evidence="1">JGI_Cruoil_03_44_89</strain>
    </source>
</reference>
<name>A0A235BZ95_UNCW3</name>
<dbReference type="Proteomes" id="UP000215215">
    <property type="component" value="Unassembled WGS sequence"/>
</dbReference>
<dbReference type="PANTHER" id="PTHR36454">
    <property type="entry name" value="LMO2823 PROTEIN"/>
    <property type="match status" value="1"/>
</dbReference>
<evidence type="ECO:0008006" key="3">
    <source>
        <dbReference type="Google" id="ProtNLM"/>
    </source>
</evidence>
<comment type="caution">
    <text evidence="1">The sequence shown here is derived from an EMBL/GenBank/DDBJ whole genome shotgun (WGS) entry which is preliminary data.</text>
</comment>